<keyword evidence="7 8" id="KW-0998">Cell outer membrane</keyword>
<dbReference type="GO" id="GO:0015344">
    <property type="term" value="F:siderophore uptake transmembrane transporter activity"/>
    <property type="evidence" value="ECO:0007669"/>
    <property type="project" value="TreeGrafter"/>
</dbReference>
<dbReference type="GO" id="GO:0044718">
    <property type="term" value="P:siderophore transmembrane transport"/>
    <property type="evidence" value="ECO:0007669"/>
    <property type="project" value="TreeGrafter"/>
</dbReference>
<keyword evidence="12" id="KW-0675">Receptor</keyword>
<dbReference type="InterPro" id="IPR012910">
    <property type="entry name" value="Plug_dom"/>
</dbReference>
<dbReference type="PANTHER" id="PTHR30069:SF49">
    <property type="entry name" value="OUTER MEMBRANE PROTEIN C"/>
    <property type="match status" value="1"/>
</dbReference>
<keyword evidence="3 8" id="KW-1134">Transmembrane beta strand</keyword>
<keyword evidence="2 8" id="KW-0813">Transport</keyword>
<name>A0A432W223_9GAMM</name>
<comment type="caution">
    <text evidence="12">The sequence shown here is derived from an EMBL/GenBank/DDBJ whole genome shotgun (WGS) entry which is preliminary data.</text>
</comment>
<dbReference type="OrthoDB" id="5332150at2"/>
<evidence type="ECO:0000259" key="10">
    <source>
        <dbReference type="Pfam" id="PF00593"/>
    </source>
</evidence>
<evidence type="ECO:0000256" key="2">
    <source>
        <dbReference type="ARBA" id="ARBA00022448"/>
    </source>
</evidence>
<dbReference type="Gene3D" id="2.40.170.20">
    <property type="entry name" value="TonB-dependent receptor, beta-barrel domain"/>
    <property type="match status" value="1"/>
</dbReference>
<evidence type="ECO:0000256" key="7">
    <source>
        <dbReference type="ARBA" id="ARBA00023237"/>
    </source>
</evidence>
<dbReference type="Pfam" id="PF07715">
    <property type="entry name" value="Plug"/>
    <property type="match status" value="1"/>
</dbReference>
<evidence type="ECO:0000256" key="6">
    <source>
        <dbReference type="ARBA" id="ARBA00023136"/>
    </source>
</evidence>
<comment type="subcellular location">
    <subcellularLocation>
        <location evidence="1 8">Cell outer membrane</location>
        <topology evidence="1 8">Multi-pass membrane protein</topology>
    </subcellularLocation>
</comment>
<evidence type="ECO:0000256" key="3">
    <source>
        <dbReference type="ARBA" id="ARBA00022452"/>
    </source>
</evidence>
<evidence type="ECO:0000313" key="13">
    <source>
        <dbReference type="Proteomes" id="UP000288395"/>
    </source>
</evidence>
<dbReference type="PANTHER" id="PTHR30069">
    <property type="entry name" value="TONB-DEPENDENT OUTER MEMBRANE RECEPTOR"/>
    <property type="match status" value="1"/>
</dbReference>
<dbReference type="InterPro" id="IPR036942">
    <property type="entry name" value="Beta-barrel_TonB_sf"/>
</dbReference>
<dbReference type="Pfam" id="PF00593">
    <property type="entry name" value="TonB_dep_Rec_b-barrel"/>
    <property type="match status" value="1"/>
</dbReference>
<evidence type="ECO:0000256" key="4">
    <source>
        <dbReference type="ARBA" id="ARBA00022692"/>
    </source>
</evidence>
<keyword evidence="6 8" id="KW-0472">Membrane</keyword>
<keyword evidence="5 9" id="KW-0798">TonB box</keyword>
<dbReference type="Proteomes" id="UP000288395">
    <property type="component" value="Unassembled WGS sequence"/>
</dbReference>
<dbReference type="AlphaFoldDB" id="A0A432W223"/>
<gene>
    <name evidence="12" type="ORF">CWE08_01070</name>
</gene>
<evidence type="ECO:0000256" key="5">
    <source>
        <dbReference type="ARBA" id="ARBA00023077"/>
    </source>
</evidence>
<dbReference type="PROSITE" id="PS52016">
    <property type="entry name" value="TONB_DEPENDENT_REC_3"/>
    <property type="match status" value="1"/>
</dbReference>
<dbReference type="Gene3D" id="2.170.130.10">
    <property type="entry name" value="TonB-dependent receptor, plug domain"/>
    <property type="match status" value="1"/>
</dbReference>
<comment type="similarity">
    <text evidence="8 9">Belongs to the TonB-dependent receptor family.</text>
</comment>
<dbReference type="GO" id="GO:0009279">
    <property type="term" value="C:cell outer membrane"/>
    <property type="evidence" value="ECO:0007669"/>
    <property type="project" value="UniProtKB-SubCell"/>
</dbReference>
<dbReference type="InterPro" id="IPR037066">
    <property type="entry name" value="Plug_dom_sf"/>
</dbReference>
<proteinExistence type="inferred from homology"/>
<reference evidence="13" key="1">
    <citation type="journal article" date="2018" name="Front. Microbiol.">
        <title>Genome-Based Analysis Reveals the Taxonomy and Diversity of the Family Idiomarinaceae.</title>
        <authorList>
            <person name="Liu Y."/>
            <person name="Lai Q."/>
            <person name="Shao Z."/>
        </authorList>
    </citation>
    <scope>NUCLEOTIDE SEQUENCE [LARGE SCALE GENOMIC DNA]</scope>
    <source>
        <strain evidence="13">GBPy7</strain>
    </source>
</reference>
<evidence type="ECO:0000256" key="1">
    <source>
        <dbReference type="ARBA" id="ARBA00004571"/>
    </source>
</evidence>
<accession>A0A432W223</accession>
<dbReference type="InterPro" id="IPR000531">
    <property type="entry name" value="Beta-barrel_TonB"/>
</dbReference>
<keyword evidence="13" id="KW-1185">Reference proteome</keyword>
<dbReference type="EMBL" id="PIPJ01000001">
    <property type="protein sequence ID" value="RUO23274.1"/>
    <property type="molecule type" value="Genomic_DNA"/>
</dbReference>
<feature type="domain" description="TonB-dependent receptor-like beta-barrel" evidence="10">
    <location>
        <begin position="237"/>
        <end position="662"/>
    </location>
</feature>
<protein>
    <submittedName>
        <fullName evidence="12">TonB-dependent receptor</fullName>
    </submittedName>
</protein>
<dbReference type="SUPFAM" id="SSF56935">
    <property type="entry name" value="Porins"/>
    <property type="match status" value="1"/>
</dbReference>
<feature type="domain" description="TonB-dependent receptor plug" evidence="11">
    <location>
        <begin position="58"/>
        <end position="137"/>
    </location>
</feature>
<evidence type="ECO:0000313" key="12">
    <source>
        <dbReference type="EMBL" id="RUO23274.1"/>
    </source>
</evidence>
<sequence>MSIEIKLEALFMPFFYRISPLTLAILFSFPAAADNIEVIEVRGENHKHSEDIGAVDRLLREQGVDFSSAGGVSALPVMRGLMGDRIKVLIDGTDITASCANQMNPPLSYVSANQVQTAQVVAGVAPVSMGGDNIAGVIRLNTIAPEFTDSSQLSWRSGGISAEYRSNSDAQVYAADARIANDWLSFSYSGSFEDAKSYEDGNGERVLDTLYRAENHAITAAVKDDEQQLAVKLTYQAIPFQGYPNQYMDMTNNESFGATAIYQTAMGNSDFSAQIHWQHVQHQMGFFTDEKPGMMPMDTEADDYSYQLRWEIPLASDHQLRVGHEFFDYRLEDWWPAVNGSAMMGPNDYINISDGKRQRITGYLESERAWSSQWLTSTGIRVERVQTNAGEVQPYNRMPGMMGMPNLDAAAADDFNNANRKQSDILIDVSLLTTYAFNDQHTLSIGMARKNRAPNLYERYSWGRSPMATTMIGWYGDGNGYVGRIDLEPETAHTFSLSYRFLAENGLWDIELAPYYTRVSDYIDAEVIGEINRSNEPAGERNVLQFTNVDANLYGFDAYANARVMESGRFGDWFMQGKLSLTEGERHRSNEALYQIKPITASFSLLQQWQNFENTLSYEWVGEKDDVDTRRLENTTASYGLVNLSSRWRGDNISVGLSVLNLFDKYYEEPLGGVSIAEFKANNAAGFRQLAGAGRSVNLAVSYVF</sequence>
<evidence type="ECO:0000259" key="11">
    <source>
        <dbReference type="Pfam" id="PF07715"/>
    </source>
</evidence>
<evidence type="ECO:0000256" key="9">
    <source>
        <dbReference type="RuleBase" id="RU003357"/>
    </source>
</evidence>
<keyword evidence="4 8" id="KW-0812">Transmembrane</keyword>
<organism evidence="12 13">
    <name type="scientific">Aliidiomarina iranensis</name>
    <dbReference type="NCBI Taxonomy" id="1434071"/>
    <lineage>
        <taxon>Bacteria</taxon>
        <taxon>Pseudomonadati</taxon>
        <taxon>Pseudomonadota</taxon>
        <taxon>Gammaproteobacteria</taxon>
        <taxon>Alteromonadales</taxon>
        <taxon>Idiomarinaceae</taxon>
        <taxon>Aliidiomarina</taxon>
    </lineage>
</organism>
<dbReference type="InterPro" id="IPR039426">
    <property type="entry name" value="TonB-dep_rcpt-like"/>
</dbReference>
<evidence type="ECO:0000256" key="8">
    <source>
        <dbReference type="PROSITE-ProRule" id="PRU01360"/>
    </source>
</evidence>